<dbReference type="InterPro" id="IPR007329">
    <property type="entry name" value="FMN-bd"/>
</dbReference>
<dbReference type="STRING" id="626369.HMPREF0446_01692"/>
<comment type="caution">
    <text evidence="4">The sequence shown here is derived from an EMBL/GenBank/DDBJ whole genome shotgun (WGS) entry which is preliminary data.</text>
</comment>
<feature type="region of interest" description="Disordered" evidence="1">
    <location>
        <begin position="85"/>
        <end position="106"/>
    </location>
</feature>
<organism evidence="4 5">
    <name type="scientific">Granulicatella elegans ATCC 700633</name>
    <dbReference type="NCBI Taxonomy" id="626369"/>
    <lineage>
        <taxon>Bacteria</taxon>
        <taxon>Bacillati</taxon>
        <taxon>Bacillota</taxon>
        <taxon>Bacilli</taxon>
        <taxon>Lactobacillales</taxon>
        <taxon>Carnobacteriaceae</taxon>
        <taxon>Granulicatella</taxon>
    </lineage>
</organism>
<dbReference type="HOGENOM" id="CLU_119924_2_0_9"/>
<dbReference type="AlphaFoldDB" id="D0BP07"/>
<evidence type="ECO:0000313" key="4">
    <source>
        <dbReference type="EMBL" id="EEW92286.2"/>
    </source>
</evidence>
<dbReference type="eggNOG" id="COG4939">
    <property type="taxonomic scope" value="Bacteria"/>
</dbReference>
<feature type="domain" description="FMN-binding" evidence="3">
    <location>
        <begin position="66"/>
        <end position="157"/>
    </location>
</feature>
<proteinExistence type="predicted"/>
<dbReference type="GO" id="GO:0016020">
    <property type="term" value="C:membrane"/>
    <property type="evidence" value="ECO:0007669"/>
    <property type="project" value="InterPro"/>
</dbReference>
<protein>
    <recommendedName>
        <fullName evidence="3">FMN-binding domain-containing protein</fullName>
    </recommendedName>
</protein>
<name>D0BP07_9LACT</name>
<keyword evidence="5" id="KW-1185">Reference proteome</keyword>
<evidence type="ECO:0000259" key="3">
    <source>
        <dbReference type="SMART" id="SM00900"/>
    </source>
</evidence>
<gene>
    <name evidence="4" type="ORF">HMPREF0446_01692</name>
</gene>
<reference evidence="4" key="1">
    <citation type="submission" date="2009-09" db="EMBL/GenBank/DDBJ databases">
        <authorList>
            <consortium name="The Broad Institute Genome Sequencing Platform"/>
            <person name="Ward D."/>
            <person name="Feldgarden M."/>
            <person name="Earl A."/>
            <person name="Young S.K."/>
            <person name="Zeng Q."/>
            <person name="Koehrsen M."/>
            <person name="Alvarado L."/>
            <person name="Berlin A."/>
            <person name="Bochicchio J."/>
            <person name="Borenstein D."/>
            <person name="Chapman S.B."/>
            <person name="Chen Z."/>
            <person name="Engels R."/>
            <person name="Freedman E."/>
            <person name="Gellesch M."/>
            <person name="Goldberg J."/>
            <person name="Griggs A."/>
            <person name="Gujja S."/>
            <person name="Heilman E."/>
            <person name="Heiman D."/>
            <person name="Hepburn T."/>
            <person name="Howarth C."/>
            <person name="Jen D."/>
            <person name="Larson L."/>
            <person name="Lewis B."/>
            <person name="Mehta T."/>
            <person name="Park D."/>
            <person name="Pearson M."/>
            <person name="Roberts A."/>
            <person name="Saif S."/>
            <person name="Shea T."/>
            <person name="Shenoy N."/>
            <person name="Sisk P."/>
            <person name="Stolte C."/>
            <person name="Sykes S."/>
            <person name="Thomson T."/>
            <person name="Walk T."/>
            <person name="White J."/>
            <person name="Yandava C."/>
            <person name="Sibley C.D."/>
            <person name="Field T.R."/>
            <person name="Grinwis M."/>
            <person name="Eshaghurshan C.S."/>
            <person name="Surette M.G."/>
            <person name="Haas B."/>
            <person name="Nusbaum C."/>
            <person name="Birren B."/>
        </authorList>
    </citation>
    <scope>NUCLEOTIDE SEQUENCE [LARGE SCALE GENOMIC DNA]</scope>
    <source>
        <strain evidence="4">ATCC 700633</strain>
    </source>
</reference>
<dbReference type="OrthoDB" id="1937675at2"/>
<sequence length="172" mass="18282">MTFKKSLATAAVLLSSVVVLTACGGGSKSTTSSTSSAKTTQAAKSTASGELKDGTYKLVSEADKRGWHVEFTIVVEGGKIKSSDYDNLNKDGKRKSEDEAYEKQMKDKMGTGPAEYFKAYNIGLVEKQNPSDVEVVSGATQAHTSFVEYANKLIEAAQKGDTKEIKVAAPQG</sequence>
<accession>D0BP07</accession>
<evidence type="ECO:0000313" key="5">
    <source>
        <dbReference type="Proteomes" id="UP000002939"/>
    </source>
</evidence>
<dbReference type="SMART" id="SM00900">
    <property type="entry name" value="FMN_bind"/>
    <property type="match status" value="1"/>
</dbReference>
<evidence type="ECO:0000256" key="2">
    <source>
        <dbReference type="SAM" id="SignalP"/>
    </source>
</evidence>
<dbReference type="PROSITE" id="PS51257">
    <property type="entry name" value="PROKAR_LIPOPROTEIN"/>
    <property type="match status" value="1"/>
</dbReference>
<dbReference type="GO" id="GO:0010181">
    <property type="term" value="F:FMN binding"/>
    <property type="evidence" value="ECO:0007669"/>
    <property type="project" value="InterPro"/>
</dbReference>
<dbReference type="Gene3D" id="3.90.1010.20">
    <property type="match status" value="1"/>
</dbReference>
<reference evidence="4" key="2">
    <citation type="submission" date="2011-10" db="EMBL/GenBank/DDBJ databases">
        <title>The Genome Sequence of Granulicatella elegans ATCC 700633.</title>
        <authorList>
            <consortium name="The Broad Institute Genome Sequencing Platform"/>
            <consortium name="The Broad Institute Genome Sequencing Center for Infectious Disease"/>
            <person name="Earl A."/>
            <person name="Ward D."/>
            <person name="Feldgarden M."/>
            <person name="Gevers D."/>
            <person name="Sibley C.D."/>
            <person name="Field T.R."/>
            <person name="Grinwis M."/>
            <person name="Eshaghurshan C.S."/>
            <person name="Surette M.G."/>
            <person name="Young S.K."/>
            <person name="Zeng Q."/>
            <person name="Gargeya S."/>
            <person name="Fitzgerald M."/>
            <person name="Haas B."/>
            <person name="Abouelleil A."/>
            <person name="Alvarado L."/>
            <person name="Arachchi H.M."/>
            <person name="Berlin A."/>
            <person name="Brown A."/>
            <person name="Chapman S.B."/>
            <person name="Chen Z."/>
            <person name="Dunbar C."/>
            <person name="Freedman E."/>
            <person name="Gearin G."/>
            <person name="Goldberg J."/>
            <person name="Griggs A."/>
            <person name="Gujja S."/>
            <person name="Heiman D."/>
            <person name="Howarth C."/>
            <person name="Larson L."/>
            <person name="Lui A."/>
            <person name="MacDonald P.J.P."/>
            <person name="Montmayeur A."/>
            <person name="Murphy C."/>
            <person name="Neiman D."/>
            <person name="Pearson M."/>
            <person name="Priest M."/>
            <person name="Roberts A."/>
            <person name="Saif S."/>
            <person name="Shea T."/>
            <person name="Shenoy N."/>
            <person name="Sisk P."/>
            <person name="Stolte C."/>
            <person name="Sykes S."/>
            <person name="Wortman J."/>
            <person name="Nusbaum C."/>
            <person name="Birren B."/>
        </authorList>
    </citation>
    <scope>NUCLEOTIDE SEQUENCE [LARGE SCALE GENOMIC DNA]</scope>
    <source>
        <strain evidence="4">ATCC 700633</strain>
    </source>
</reference>
<keyword evidence="2" id="KW-0732">Signal</keyword>
<feature type="signal peptide" evidence="2">
    <location>
        <begin position="1"/>
        <end position="21"/>
    </location>
</feature>
<evidence type="ECO:0000256" key="1">
    <source>
        <dbReference type="SAM" id="MobiDB-lite"/>
    </source>
</evidence>
<dbReference type="Proteomes" id="UP000002939">
    <property type="component" value="Unassembled WGS sequence"/>
</dbReference>
<feature type="chain" id="PRO_5039152364" description="FMN-binding domain-containing protein" evidence="2">
    <location>
        <begin position="22"/>
        <end position="172"/>
    </location>
</feature>
<dbReference type="EMBL" id="ACRF02000004">
    <property type="protein sequence ID" value="EEW92286.2"/>
    <property type="molecule type" value="Genomic_DNA"/>
</dbReference>